<reference evidence="7" key="1">
    <citation type="submission" date="2024-02" db="EMBL/GenBank/DDBJ databases">
        <authorList>
            <consortium name="ELIXIR-Norway"/>
            <consortium name="Elixir Norway"/>
        </authorList>
    </citation>
    <scope>NUCLEOTIDE SEQUENCE</scope>
</reference>
<evidence type="ECO:0000313" key="7">
    <source>
        <dbReference type="EMBL" id="CAK9212266.1"/>
    </source>
</evidence>
<feature type="signal peptide" evidence="6">
    <location>
        <begin position="1"/>
        <end position="24"/>
    </location>
</feature>
<gene>
    <name evidence="7" type="ORF">CSSPTR1EN2_LOCUS11150</name>
</gene>
<evidence type="ECO:0000256" key="2">
    <source>
        <dbReference type="ARBA" id="ARBA00005581"/>
    </source>
</evidence>
<evidence type="ECO:0000313" key="8">
    <source>
        <dbReference type="Proteomes" id="UP001497512"/>
    </source>
</evidence>
<sequence>MPAAIVAVYVLVVVLHLMMKPATCIPTVVTMTNDMDGEVLNVHCHSAEDDLGWHAVNFQSSYVISFEDNFTGTTLFTCDFNANGPFPTTSIIVFRGYAYGPNMPCYATCTWTVKTSGFFDNGVFNTPWAPRV</sequence>
<proteinExistence type="inferred from homology"/>
<feature type="chain" id="PRO_5044972200" description="S-protein homolog" evidence="6">
    <location>
        <begin position="25"/>
        <end position="132"/>
    </location>
</feature>
<evidence type="ECO:0000256" key="4">
    <source>
        <dbReference type="ARBA" id="ARBA00022525"/>
    </source>
</evidence>
<evidence type="ECO:0000256" key="5">
    <source>
        <dbReference type="ARBA" id="ARBA00022729"/>
    </source>
</evidence>
<evidence type="ECO:0000256" key="3">
    <source>
        <dbReference type="ARBA" id="ARBA00022471"/>
    </source>
</evidence>
<dbReference type="EMBL" id="OZ019911">
    <property type="protein sequence ID" value="CAK9212266.1"/>
    <property type="molecule type" value="Genomic_DNA"/>
</dbReference>
<dbReference type="Pfam" id="PF05938">
    <property type="entry name" value="Self-incomp_S1"/>
    <property type="match status" value="1"/>
</dbReference>
<accession>A0ABP0U3V7</accession>
<dbReference type="InterPro" id="IPR010264">
    <property type="entry name" value="Self-incomp_S1"/>
</dbReference>
<comment type="subcellular location">
    <subcellularLocation>
        <location evidence="1 6">Secreted</location>
    </subcellularLocation>
</comment>
<name>A0ABP0U3V7_9BRYO</name>
<keyword evidence="4 6" id="KW-0964">Secreted</keyword>
<dbReference type="PANTHER" id="PTHR31232:SF18">
    <property type="entry name" value="S-PROTEIN HOMOLOG"/>
    <property type="match status" value="1"/>
</dbReference>
<protein>
    <recommendedName>
        <fullName evidence="6">S-protein homolog</fullName>
    </recommendedName>
</protein>
<dbReference type="Proteomes" id="UP001497512">
    <property type="component" value="Chromosome 19"/>
</dbReference>
<evidence type="ECO:0000256" key="1">
    <source>
        <dbReference type="ARBA" id="ARBA00004613"/>
    </source>
</evidence>
<keyword evidence="8" id="KW-1185">Reference proteome</keyword>
<dbReference type="PANTHER" id="PTHR31232">
    <property type="match status" value="1"/>
</dbReference>
<evidence type="ECO:0000256" key="6">
    <source>
        <dbReference type="RuleBase" id="RU367044"/>
    </source>
</evidence>
<organism evidence="7 8">
    <name type="scientific">Sphagnum troendelagicum</name>
    <dbReference type="NCBI Taxonomy" id="128251"/>
    <lineage>
        <taxon>Eukaryota</taxon>
        <taxon>Viridiplantae</taxon>
        <taxon>Streptophyta</taxon>
        <taxon>Embryophyta</taxon>
        <taxon>Bryophyta</taxon>
        <taxon>Sphagnophytina</taxon>
        <taxon>Sphagnopsida</taxon>
        <taxon>Sphagnales</taxon>
        <taxon>Sphagnaceae</taxon>
        <taxon>Sphagnum</taxon>
    </lineage>
</organism>
<keyword evidence="3 6" id="KW-0713">Self-incompatibility</keyword>
<comment type="similarity">
    <text evidence="2 6">Belongs to the plant self-incompatibility (S1) protein family.</text>
</comment>
<keyword evidence="5 6" id="KW-0732">Signal</keyword>